<evidence type="ECO:0000256" key="9">
    <source>
        <dbReference type="ARBA" id="ARBA00034078"/>
    </source>
</evidence>
<dbReference type="Gene3D" id="2.40.30.10">
    <property type="entry name" value="Translation factors"/>
    <property type="match status" value="1"/>
</dbReference>
<dbReference type="InterPro" id="IPR008333">
    <property type="entry name" value="Cbr1-like_FAD-bd_dom"/>
</dbReference>
<dbReference type="Pfam" id="PF00111">
    <property type="entry name" value="Fer2"/>
    <property type="match status" value="1"/>
</dbReference>
<dbReference type="InterPro" id="IPR017938">
    <property type="entry name" value="Riboflavin_synthase-like_b-brl"/>
</dbReference>
<dbReference type="OrthoDB" id="9806195at2"/>
<keyword evidence="7" id="KW-0408">Iron</keyword>
<dbReference type="GO" id="GO:0050660">
    <property type="term" value="F:flavin adenine dinucleotide binding"/>
    <property type="evidence" value="ECO:0007669"/>
    <property type="project" value="TreeGrafter"/>
</dbReference>
<dbReference type="Gene3D" id="3.40.50.80">
    <property type="entry name" value="Nucleotide-binding domain of ferredoxin-NADP reductase (FNR) module"/>
    <property type="match status" value="1"/>
</dbReference>
<evidence type="ECO:0000256" key="1">
    <source>
        <dbReference type="ARBA" id="ARBA00001974"/>
    </source>
</evidence>
<dbReference type="GO" id="GO:0046872">
    <property type="term" value="F:metal ion binding"/>
    <property type="evidence" value="ECO:0007669"/>
    <property type="project" value="UniProtKB-KW"/>
</dbReference>
<dbReference type="PRINTS" id="PR00371">
    <property type="entry name" value="FPNCR"/>
</dbReference>
<feature type="domain" description="FAD-binding FR-type" evidence="11">
    <location>
        <begin position="2"/>
        <end position="106"/>
    </location>
</feature>
<evidence type="ECO:0000259" key="10">
    <source>
        <dbReference type="PROSITE" id="PS51085"/>
    </source>
</evidence>
<dbReference type="Gene3D" id="3.10.20.30">
    <property type="match status" value="1"/>
</dbReference>
<dbReference type="CDD" id="cd00207">
    <property type="entry name" value="fer2"/>
    <property type="match status" value="1"/>
</dbReference>
<dbReference type="InterPro" id="IPR001041">
    <property type="entry name" value="2Fe-2S_ferredoxin-type"/>
</dbReference>
<accession>A0A501PBR3</accession>
<dbReference type="CDD" id="cd06214">
    <property type="entry name" value="PA_degradation_oxidoreductase_like"/>
    <property type="match status" value="1"/>
</dbReference>
<dbReference type="PROSITE" id="PS51384">
    <property type="entry name" value="FAD_FR"/>
    <property type="match status" value="1"/>
</dbReference>
<keyword evidence="4" id="KW-0479">Metal-binding</keyword>
<name>A0A501PBR3_9PROT</name>
<dbReference type="Pfam" id="PF00175">
    <property type="entry name" value="NAD_binding_1"/>
    <property type="match status" value="1"/>
</dbReference>
<dbReference type="PANTHER" id="PTHR47354:SF8">
    <property type="entry name" value="1,2-PHENYLACETYL-COA EPOXIDASE, SUBUNIT E"/>
    <property type="match status" value="1"/>
</dbReference>
<dbReference type="InterPro" id="IPR036010">
    <property type="entry name" value="2Fe-2S_ferredoxin-like_sf"/>
</dbReference>
<dbReference type="GO" id="GO:0010124">
    <property type="term" value="P:phenylacetate catabolic process"/>
    <property type="evidence" value="ECO:0007669"/>
    <property type="project" value="InterPro"/>
</dbReference>
<feature type="domain" description="2Fe-2S ferredoxin-type" evidence="10">
    <location>
        <begin position="269"/>
        <end position="360"/>
    </location>
</feature>
<dbReference type="InterPro" id="IPR001433">
    <property type="entry name" value="OxRdtase_FAD/NAD-bd"/>
</dbReference>
<evidence type="ECO:0000313" key="12">
    <source>
        <dbReference type="EMBL" id="TPD57813.1"/>
    </source>
</evidence>
<dbReference type="PANTHER" id="PTHR47354">
    <property type="entry name" value="NADH OXIDOREDUCTASE HCR"/>
    <property type="match status" value="1"/>
</dbReference>
<comment type="cofactor">
    <cofactor evidence="9">
        <name>[2Fe-2S] cluster</name>
        <dbReference type="ChEBI" id="CHEBI:190135"/>
    </cofactor>
</comment>
<keyword evidence="5" id="KW-0274">FAD</keyword>
<dbReference type="SUPFAM" id="SSF63380">
    <property type="entry name" value="Riboflavin synthase domain-like"/>
    <property type="match status" value="1"/>
</dbReference>
<sequence length="360" mass="40558">MPTFHKLKISNLRRETEETVSIAFHVPDELREEYKYIQGQYLTLKTVIDGEDTRRSYSICSGLFDDELRVAVKKVKGGLFSSFANEVLKEGDELDVMTPMGNFYTELHPDQEHHYVGVAAGSGITPLMSIIKTILAYEPKSIFTLIYGNRTRRDIIFREDLVDLKNTYIDRFNMINILSREEPDVDLLHGRIDRNKVADILDRLIPPGGADEYYICGPETMIHDVSDLLAERKVDKKNIHFELFTSPTVQKGEEADVAEVPEELADHVAKVTVVVDGNSMEFDLETAGQNILDAALEKGADLPFACKGGVCCTCRAKLIEGEVNMDVNYSLEEDELEAGFILTCQAHPITDKVVVDFDER</sequence>
<reference evidence="13" key="1">
    <citation type="submission" date="2019-06" db="EMBL/GenBank/DDBJ databases">
        <title>The complete genome of Emcibacter congregatus ZYLT.</title>
        <authorList>
            <person name="Zhao Z."/>
        </authorList>
    </citation>
    <scope>NUCLEOTIDE SEQUENCE [LARGE SCALE GENOMIC DNA]</scope>
    <source>
        <strain evidence="13">MCCC 1A06723</strain>
    </source>
</reference>
<evidence type="ECO:0000256" key="6">
    <source>
        <dbReference type="ARBA" id="ARBA00023002"/>
    </source>
</evidence>
<dbReference type="SUPFAM" id="SSF52343">
    <property type="entry name" value="Ferredoxin reductase-like, C-terminal NADP-linked domain"/>
    <property type="match status" value="1"/>
</dbReference>
<evidence type="ECO:0000256" key="5">
    <source>
        <dbReference type="ARBA" id="ARBA00022827"/>
    </source>
</evidence>
<dbReference type="InterPro" id="IPR017927">
    <property type="entry name" value="FAD-bd_FR_type"/>
</dbReference>
<keyword evidence="6" id="KW-0560">Oxidoreductase</keyword>
<evidence type="ECO:0000313" key="13">
    <source>
        <dbReference type="Proteomes" id="UP000319148"/>
    </source>
</evidence>
<dbReference type="Proteomes" id="UP000319148">
    <property type="component" value="Unassembled WGS sequence"/>
</dbReference>
<dbReference type="NCBIfam" id="TIGR02160">
    <property type="entry name" value="PA_CoA_Oxy5"/>
    <property type="match status" value="1"/>
</dbReference>
<evidence type="ECO:0000259" key="11">
    <source>
        <dbReference type="PROSITE" id="PS51384"/>
    </source>
</evidence>
<dbReference type="InterPro" id="IPR001709">
    <property type="entry name" value="Flavoprot_Pyr_Nucl_cyt_Rdtase"/>
</dbReference>
<dbReference type="PRINTS" id="PR00406">
    <property type="entry name" value="CYTB5RDTASE"/>
</dbReference>
<dbReference type="Pfam" id="PF00970">
    <property type="entry name" value="FAD_binding_6"/>
    <property type="match status" value="1"/>
</dbReference>
<proteinExistence type="predicted"/>
<evidence type="ECO:0000256" key="8">
    <source>
        <dbReference type="ARBA" id="ARBA00023014"/>
    </source>
</evidence>
<dbReference type="GO" id="GO:0016491">
    <property type="term" value="F:oxidoreductase activity"/>
    <property type="evidence" value="ECO:0007669"/>
    <property type="project" value="UniProtKB-KW"/>
</dbReference>
<dbReference type="InterPro" id="IPR011884">
    <property type="entry name" value="PaaE"/>
</dbReference>
<organism evidence="12 13">
    <name type="scientific">Emcibacter nanhaiensis</name>
    <dbReference type="NCBI Taxonomy" id="1505037"/>
    <lineage>
        <taxon>Bacteria</taxon>
        <taxon>Pseudomonadati</taxon>
        <taxon>Pseudomonadota</taxon>
        <taxon>Alphaproteobacteria</taxon>
        <taxon>Emcibacterales</taxon>
        <taxon>Emcibacteraceae</taxon>
        <taxon>Emcibacter</taxon>
    </lineage>
</organism>
<keyword evidence="8" id="KW-0411">Iron-sulfur</keyword>
<comment type="cofactor">
    <cofactor evidence="1">
        <name>FAD</name>
        <dbReference type="ChEBI" id="CHEBI:57692"/>
    </cofactor>
</comment>
<dbReference type="GO" id="GO:0051537">
    <property type="term" value="F:2 iron, 2 sulfur cluster binding"/>
    <property type="evidence" value="ECO:0007669"/>
    <property type="project" value="UniProtKB-KW"/>
</dbReference>
<dbReference type="SUPFAM" id="SSF54292">
    <property type="entry name" value="2Fe-2S ferredoxin-like"/>
    <property type="match status" value="1"/>
</dbReference>
<dbReference type="AlphaFoldDB" id="A0A501PBR3"/>
<dbReference type="InterPro" id="IPR039261">
    <property type="entry name" value="FNR_nucleotide-bd"/>
</dbReference>
<dbReference type="EMBL" id="VFIY01000018">
    <property type="protein sequence ID" value="TPD57813.1"/>
    <property type="molecule type" value="Genomic_DNA"/>
</dbReference>
<evidence type="ECO:0000256" key="3">
    <source>
        <dbReference type="ARBA" id="ARBA00022714"/>
    </source>
</evidence>
<keyword evidence="13" id="KW-1185">Reference proteome</keyword>
<gene>
    <name evidence="12" type="primary">paaK</name>
    <name evidence="12" type="ORF">FIV46_17065</name>
</gene>
<keyword evidence="3" id="KW-0001">2Fe-2S</keyword>
<protein>
    <submittedName>
        <fullName evidence="12">Phenylacetate-CoA oxygenase/reductase subunit PaaK</fullName>
    </submittedName>
</protein>
<evidence type="ECO:0000256" key="2">
    <source>
        <dbReference type="ARBA" id="ARBA00022630"/>
    </source>
</evidence>
<evidence type="ECO:0000256" key="4">
    <source>
        <dbReference type="ARBA" id="ARBA00022723"/>
    </source>
</evidence>
<dbReference type="PROSITE" id="PS51085">
    <property type="entry name" value="2FE2S_FER_2"/>
    <property type="match status" value="1"/>
</dbReference>
<dbReference type="InterPro" id="IPR012675">
    <property type="entry name" value="Beta-grasp_dom_sf"/>
</dbReference>
<keyword evidence="2" id="KW-0285">Flavoprotein</keyword>
<dbReference type="InterPro" id="IPR050415">
    <property type="entry name" value="MRET"/>
</dbReference>
<dbReference type="RefSeq" id="WP_139942129.1">
    <property type="nucleotide sequence ID" value="NZ_JBHSYP010000005.1"/>
</dbReference>
<comment type="caution">
    <text evidence="12">The sequence shown here is derived from an EMBL/GenBank/DDBJ whole genome shotgun (WGS) entry which is preliminary data.</text>
</comment>
<evidence type="ECO:0000256" key="7">
    <source>
        <dbReference type="ARBA" id="ARBA00023004"/>
    </source>
</evidence>